<evidence type="ECO:0000256" key="4">
    <source>
        <dbReference type="PROSITE-ProRule" id="PRU00175"/>
    </source>
</evidence>
<dbReference type="InterPro" id="IPR011011">
    <property type="entry name" value="Znf_FYVE_PHD"/>
</dbReference>
<dbReference type="InterPro" id="IPR013083">
    <property type="entry name" value="Znf_RING/FYVE/PHD"/>
</dbReference>
<protein>
    <recommendedName>
        <fullName evidence="5">RING-type domain-containing protein</fullName>
    </recommendedName>
</protein>
<keyword evidence="3" id="KW-0862">Zinc</keyword>
<proteinExistence type="predicted"/>
<name>A0A498SCW5_ACAVI</name>
<dbReference type="PANTHER" id="PTHR12618:SF20">
    <property type="entry name" value="PHD AND RING FINGER DOMAIN-CONTAINING PROTEIN 1"/>
    <property type="match status" value="1"/>
</dbReference>
<dbReference type="Pfam" id="PF00097">
    <property type="entry name" value="zf-C3HC4"/>
    <property type="match status" value="1"/>
</dbReference>
<feature type="domain" description="RING-type" evidence="5">
    <location>
        <begin position="9"/>
        <end position="49"/>
    </location>
</feature>
<dbReference type="SUPFAM" id="SSF57850">
    <property type="entry name" value="RING/U-box"/>
    <property type="match status" value="1"/>
</dbReference>
<dbReference type="InterPro" id="IPR017907">
    <property type="entry name" value="Znf_RING_CS"/>
</dbReference>
<keyword evidence="1" id="KW-0479">Metal-binding</keyword>
<dbReference type="Gene3D" id="3.30.40.10">
    <property type="entry name" value="Zinc/RING finger domain, C3HC4 (zinc finger)"/>
    <property type="match status" value="2"/>
</dbReference>
<evidence type="ECO:0000256" key="1">
    <source>
        <dbReference type="ARBA" id="ARBA00022723"/>
    </source>
</evidence>
<gene>
    <name evidence="6" type="ORF">NAV_LOCUS4820</name>
</gene>
<evidence type="ECO:0000313" key="6">
    <source>
        <dbReference type="EMBL" id="VBB30029.1"/>
    </source>
</evidence>
<keyword evidence="2 4" id="KW-0863">Zinc-finger</keyword>
<sequence>MEEESAVFCSICLGPASWPKARPKICKHTFCYLCINTWVKKRSECPLCKRPAKILVVMNQDGKEYKISVKEETSVQYQREIDEDNLFQETGDITVAYARCQVCNLSKDEHLLLLCDGIIGQNIDGSSVRCNAACHCYCLPKKLDKVPDGDWFCFFCTDIRATQESAYNSRHARRSLRSSSNYQHFMGFRESGILSEDQPGPSRINESLRLRRYIDDFEVLTESSSSSVKNGASDDGMENDSDFSFNTASSKGRDIYLCWSKRFNQYSTLELEC</sequence>
<dbReference type="PANTHER" id="PTHR12618">
    <property type="entry name" value="PHD AND RING FINGER DOMAIN-CONTAINING PROTEIN 1"/>
    <property type="match status" value="1"/>
</dbReference>
<dbReference type="SUPFAM" id="SSF57903">
    <property type="entry name" value="FYVE/PHD zinc finger"/>
    <property type="match status" value="1"/>
</dbReference>
<evidence type="ECO:0000256" key="2">
    <source>
        <dbReference type="ARBA" id="ARBA00022771"/>
    </source>
</evidence>
<organism evidence="6 7">
    <name type="scientific">Acanthocheilonema viteae</name>
    <name type="common">Filarial nematode worm</name>
    <name type="synonym">Dipetalonema viteae</name>
    <dbReference type="NCBI Taxonomy" id="6277"/>
    <lineage>
        <taxon>Eukaryota</taxon>
        <taxon>Metazoa</taxon>
        <taxon>Ecdysozoa</taxon>
        <taxon>Nematoda</taxon>
        <taxon>Chromadorea</taxon>
        <taxon>Rhabditida</taxon>
        <taxon>Spirurina</taxon>
        <taxon>Spiruromorpha</taxon>
        <taxon>Filarioidea</taxon>
        <taxon>Onchocercidae</taxon>
        <taxon>Acanthocheilonema</taxon>
    </lineage>
</organism>
<dbReference type="STRING" id="6277.A0A498SCW5"/>
<dbReference type="EMBL" id="UPTC01000766">
    <property type="protein sequence ID" value="VBB30029.1"/>
    <property type="molecule type" value="Genomic_DNA"/>
</dbReference>
<keyword evidence="7" id="KW-1185">Reference proteome</keyword>
<dbReference type="OrthoDB" id="1935339at2759"/>
<dbReference type="Proteomes" id="UP000276991">
    <property type="component" value="Unassembled WGS sequence"/>
</dbReference>
<dbReference type="InterPro" id="IPR001841">
    <property type="entry name" value="Znf_RING"/>
</dbReference>
<dbReference type="InterPro" id="IPR047157">
    <property type="entry name" value="PHRF1/Atg35"/>
</dbReference>
<dbReference type="PROSITE" id="PS00518">
    <property type="entry name" value="ZF_RING_1"/>
    <property type="match status" value="1"/>
</dbReference>
<reference evidence="6 7" key="1">
    <citation type="submission" date="2018-08" db="EMBL/GenBank/DDBJ databases">
        <authorList>
            <person name="Laetsch R D."/>
            <person name="Stevens L."/>
            <person name="Kumar S."/>
            <person name="Blaxter L. M."/>
        </authorList>
    </citation>
    <scope>NUCLEOTIDE SEQUENCE [LARGE SCALE GENOMIC DNA]</scope>
</reference>
<dbReference type="InterPro" id="IPR018957">
    <property type="entry name" value="Znf_C3HC4_RING-type"/>
</dbReference>
<accession>A0A498SCW5</accession>
<evidence type="ECO:0000256" key="3">
    <source>
        <dbReference type="ARBA" id="ARBA00022833"/>
    </source>
</evidence>
<dbReference type="AlphaFoldDB" id="A0A498SCW5"/>
<dbReference type="GO" id="GO:0008270">
    <property type="term" value="F:zinc ion binding"/>
    <property type="evidence" value="ECO:0007669"/>
    <property type="project" value="UniProtKB-KW"/>
</dbReference>
<dbReference type="SMART" id="SM00184">
    <property type="entry name" value="RING"/>
    <property type="match status" value="1"/>
</dbReference>
<evidence type="ECO:0000259" key="5">
    <source>
        <dbReference type="PROSITE" id="PS50089"/>
    </source>
</evidence>
<dbReference type="PROSITE" id="PS50089">
    <property type="entry name" value="ZF_RING_2"/>
    <property type="match status" value="1"/>
</dbReference>
<evidence type="ECO:0000313" key="7">
    <source>
        <dbReference type="Proteomes" id="UP000276991"/>
    </source>
</evidence>